<name>A0A2K8NR30_9MOLU</name>
<organism evidence="1 2">
    <name type="scientific">Entomoplasma freundtii</name>
    <dbReference type="NCBI Taxonomy" id="74700"/>
    <lineage>
        <taxon>Bacteria</taxon>
        <taxon>Bacillati</taxon>
        <taxon>Mycoplasmatota</taxon>
        <taxon>Mollicutes</taxon>
        <taxon>Entomoplasmatales</taxon>
        <taxon>Entomoplasmataceae</taxon>
        <taxon>Entomoplasma</taxon>
    </lineage>
</organism>
<protein>
    <submittedName>
        <fullName evidence="1">ATP-binding protein</fullName>
    </submittedName>
</protein>
<accession>A0A2K8NR30</accession>
<dbReference type="OrthoDB" id="3193269at2"/>
<dbReference type="EMBL" id="CP024962">
    <property type="protein sequence ID" value="ATZ16300.1"/>
    <property type="molecule type" value="Genomic_DNA"/>
</dbReference>
<dbReference type="Gene3D" id="3.40.50.300">
    <property type="entry name" value="P-loop containing nucleotide triphosphate hydrolases"/>
    <property type="match status" value="1"/>
</dbReference>
<dbReference type="RefSeq" id="WP_100609252.1">
    <property type="nucleotide sequence ID" value="NZ_CP024962.1"/>
</dbReference>
<gene>
    <name evidence="1" type="ORF">EFREU_v1c02740</name>
</gene>
<dbReference type="AlphaFoldDB" id="A0A2K8NR30"/>
<dbReference type="SMART" id="SM00382">
    <property type="entry name" value="AAA"/>
    <property type="match status" value="1"/>
</dbReference>
<dbReference type="InterPro" id="IPR027417">
    <property type="entry name" value="P-loop_NTPase"/>
</dbReference>
<dbReference type="KEGG" id="efr:EFREU_v1c02740"/>
<keyword evidence="1" id="KW-0067">ATP-binding</keyword>
<dbReference type="GO" id="GO:0005524">
    <property type="term" value="F:ATP binding"/>
    <property type="evidence" value="ECO:0007669"/>
    <property type="project" value="UniProtKB-KW"/>
</dbReference>
<reference evidence="1 2" key="1">
    <citation type="submission" date="2017-11" db="EMBL/GenBank/DDBJ databases">
        <title>Genome sequence of Entomoplasma freundtii BARC 318 (ATCC 51999).</title>
        <authorList>
            <person name="Lo W.-S."/>
            <person name="Gasparich G.E."/>
            <person name="Kuo C.-H."/>
        </authorList>
    </citation>
    <scope>NUCLEOTIDE SEQUENCE [LARGE SCALE GENOMIC DNA]</scope>
    <source>
        <strain evidence="1 2">BARC 318</strain>
    </source>
</reference>
<dbReference type="SUPFAM" id="SSF52540">
    <property type="entry name" value="P-loop containing nucleoside triphosphate hydrolases"/>
    <property type="match status" value="1"/>
</dbReference>
<evidence type="ECO:0000313" key="2">
    <source>
        <dbReference type="Proteomes" id="UP000232222"/>
    </source>
</evidence>
<keyword evidence="2" id="KW-1185">Reference proteome</keyword>
<dbReference type="InterPro" id="IPR003593">
    <property type="entry name" value="AAA+_ATPase"/>
</dbReference>
<keyword evidence="1" id="KW-0547">Nucleotide-binding</keyword>
<proteinExistence type="predicted"/>
<sequence length="642" mass="73585">MIIYQENKDNFLEDIQNRDIQDKIADFYLEKLGKRPSPSEKRSWQNSLTEVYYVLNDQRIPNESRVTIEYNLPSTNRRIDVIVSGTDNQGKPTAILIELKQWEKANLVATKDGLVTTFLGGNPNRETVHPSYQVWSYFQFMKDYSRLYHQEKLAFIICAYLHNYKKANNEPLLDKHYEYYTKEAPIFFNGDNRLLSDYISHTIKGPDEQGIINRLDQEPKQPSKSLQNDISSLILENEDFVLLDSQKIAFEEIKSLTKKSKNDSQKRVVIIEGAPGTGKSVIAFQLLASFLKQSMSVSYISKNAALRSVFSTKLINKKSNKNDQGQRLTKSRLDNLMMGSGSFYKTMPNTYDVLLVDEAHRLNFKSGMFKNKGENQIKEIIESTLVSVFFVDDKQQVTSSDIGSKVQILTDAKSMNVRPENIKILNLNSQFRMSGSNNFLEWLDFALGLASLNESLKPDLTLDGYDFKIYDSIDEMTNDLETKNNLNNKTRLVAGYCWDWVSKKDPNSYDIDLSPTFKKQWNLSNDNTWAISENSFEQVGCIHTSQGLEFDYVGVIVGPDLYIKNGLLKTNPLARAKTDKSLNGLIGLIKKGDQESLDKAKLIILNTYRVLFTRGTKGCYIYFTDPEVKEYFQNLLIKNCNE</sequence>
<dbReference type="Proteomes" id="UP000232222">
    <property type="component" value="Chromosome"/>
</dbReference>
<evidence type="ECO:0000313" key="1">
    <source>
        <dbReference type="EMBL" id="ATZ16300.1"/>
    </source>
</evidence>
<dbReference type="InterPro" id="IPR018647">
    <property type="entry name" value="SLFN_3-like_DNA/RNA_helicase"/>
</dbReference>
<dbReference type="Pfam" id="PF09848">
    <property type="entry name" value="SLFN-g3_helicase"/>
    <property type="match status" value="1"/>
</dbReference>